<protein>
    <submittedName>
        <fullName evidence="7">Oxidoreductase</fullName>
    </submittedName>
</protein>
<dbReference type="Gene3D" id="3.90.180.10">
    <property type="entry name" value="Medium-chain alcohol dehydrogenases, catalytic domain"/>
    <property type="match status" value="2"/>
</dbReference>
<evidence type="ECO:0000313" key="8">
    <source>
        <dbReference type="Proteomes" id="UP000319619"/>
    </source>
</evidence>
<gene>
    <name evidence="7" type="ORF">CEE37_07780</name>
</gene>
<accession>A0A532V152</accession>
<reference evidence="7 8" key="1">
    <citation type="submission" date="2017-06" db="EMBL/GenBank/DDBJ databases">
        <title>Novel microbial phyla capable of carbon fixation and sulfur reduction in deep-sea sediments.</title>
        <authorList>
            <person name="Huang J."/>
            <person name="Baker B."/>
            <person name="Wang Y."/>
        </authorList>
    </citation>
    <scope>NUCLEOTIDE SEQUENCE [LARGE SCALE GENOMIC DNA]</scope>
    <source>
        <strain evidence="7">B3_LCP</strain>
    </source>
</reference>
<dbReference type="PANTHER" id="PTHR43350">
    <property type="entry name" value="NAD-DEPENDENT ALCOHOL DEHYDROGENASE"/>
    <property type="match status" value="1"/>
</dbReference>
<dbReference type="InterPro" id="IPR036291">
    <property type="entry name" value="NAD(P)-bd_dom_sf"/>
</dbReference>
<proteinExistence type="inferred from homology"/>
<organism evidence="7 8">
    <name type="scientific">candidate division LCP-89 bacterium B3_LCP</name>
    <dbReference type="NCBI Taxonomy" id="2012998"/>
    <lineage>
        <taxon>Bacteria</taxon>
        <taxon>Pseudomonadati</taxon>
        <taxon>Bacteria division LCP-89</taxon>
    </lineage>
</organism>
<dbReference type="InterPro" id="IPR020843">
    <property type="entry name" value="ER"/>
</dbReference>
<keyword evidence="4" id="KW-0862">Zinc</keyword>
<keyword evidence="3" id="KW-0479">Metal-binding</keyword>
<dbReference type="CDD" id="cd08255">
    <property type="entry name" value="2-desacetyl-2-hydroxyethyl_bacteriochlorophyllide_like"/>
    <property type="match status" value="1"/>
</dbReference>
<dbReference type="InterPro" id="IPR013149">
    <property type="entry name" value="ADH-like_C"/>
</dbReference>
<dbReference type="InterPro" id="IPR000683">
    <property type="entry name" value="Gfo/Idh/MocA-like_OxRdtase_N"/>
</dbReference>
<dbReference type="GO" id="GO:0000166">
    <property type="term" value="F:nucleotide binding"/>
    <property type="evidence" value="ECO:0007669"/>
    <property type="project" value="InterPro"/>
</dbReference>
<dbReference type="GO" id="GO:0016491">
    <property type="term" value="F:oxidoreductase activity"/>
    <property type="evidence" value="ECO:0007669"/>
    <property type="project" value="UniProtKB-KW"/>
</dbReference>
<dbReference type="Gene3D" id="3.40.50.720">
    <property type="entry name" value="NAD(P)-binding Rossmann-like Domain"/>
    <property type="match status" value="2"/>
</dbReference>
<evidence type="ECO:0000259" key="6">
    <source>
        <dbReference type="SMART" id="SM00829"/>
    </source>
</evidence>
<sequence>MLQVIQDFKSGQIRLVDVPPPTVSIGMVLVRTHASAISVGTERATADVGRKSLIGKAKARPDQVKKVLDNVKREGVMTTVKKVKSKLEDWKQMGYSSAGVVLSVGAGVDDLKPGMRVACGGAEYAVHSEAVLVPRNLCVPITDEVAFEDAAFTTISSIALQGIRKAEVRLGDNVIVMGLGLLGLIATSLLKASGANVLGLDIREGSLEWAQKMGADRTALLGRDDPKEAVLSWTDGRGADSAILTVATQSAEPMQTAPHLLRDRGRIVLVGVAGLELEREPFYMGDLELHFSRSYGPGRYDTQYEEKGIDYPIGYVRWTERRNMEAVVDLMAQGKFRPSELITHHYKLQDAVSAYDAILSGEESPIGVLLDYSQEPDLSTHIQIKSRPPVKKLGIGLIGAGSFARSFVLPEVAKCGDAELRMVADARGHTARMIAEKYEIPEITTDAQKVLEDDSVNLVFILTRHDTHGPFALEALRRGKMVYVEKPLVRTPEELAELRDVLKKASAPWFMTGFNRVFSPHADFLKEHFRGGTTFPLFRINAGLLPGDHWLKDSELGGGRWIGEGCHFLHFAINWMNAEPQSFKAVGIPVQGDQPDENLNVLLDFGQKGTFNLLYTSRGAAQYSKEHLEIWGEGKTAVLDDFRTTTVFPAKKSFKTRGQDKGHSVEIRKTLEAALAGTPPPLDMEEQIATHDWLFRIAEEMRRES</sequence>
<dbReference type="AlphaFoldDB" id="A0A532V152"/>
<keyword evidence="5" id="KW-0560">Oxidoreductase</keyword>
<dbReference type="PANTHER" id="PTHR43350:SF19">
    <property type="entry name" value="D-GULOSIDE 3-DEHYDROGENASE"/>
    <property type="match status" value="1"/>
</dbReference>
<dbReference type="SUPFAM" id="SSF51735">
    <property type="entry name" value="NAD(P)-binding Rossmann-fold domains"/>
    <property type="match status" value="2"/>
</dbReference>
<dbReference type="GO" id="GO:0046872">
    <property type="term" value="F:metal ion binding"/>
    <property type="evidence" value="ECO:0007669"/>
    <property type="project" value="UniProtKB-KW"/>
</dbReference>
<dbReference type="Gene3D" id="3.30.360.10">
    <property type="entry name" value="Dihydrodipicolinate Reductase, domain 2"/>
    <property type="match status" value="1"/>
</dbReference>
<dbReference type="InterPro" id="IPR011032">
    <property type="entry name" value="GroES-like_sf"/>
</dbReference>
<dbReference type="SUPFAM" id="SSF55347">
    <property type="entry name" value="Glyceraldehyde-3-phosphate dehydrogenase-like, C-terminal domain"/>
    <property type="match status" value="1"/>
</dbReference>
<evidence type="ECO:0000256" key="2">
    <source>
        <dbReference type="ARBA" id="ARBA00008072"/>
    </source>
</evidence>
<evidence type="ECO:0000256" key="1">
    <source>
        <dbReference type="ARBA" id="ARBA00001947"/>
    </source>
</evidence>
<comment type="caution">
    <text evidence="7">The sequence shown here is derived from an EMBL/GenBank/DDBJ whole genome shotgun (WGS) entry which is preliminary data.</text>
</comment>
<dbReference type="Proteomes" id="UP000319619">
    <property type="component" value="Unassembled WGS sequence"/>
</dbReference>
<dbReference type="EMBL" id="NJBN01000004">
    <property type="protein sequence ID" value="TKJ40852.1"/>
    <property type="molecule type" value="Genomic_DNA"/>
</dbReference>
<dbReference type="SMART" id="SM00829">
    <property type="entry name" value="PKS_ER"/>
    <property type="match status" value="1"/>
</dbReference>
<feature type="domain" description="Enoyl reductase (ER)" evidence="6">
    <location>
        <begin position="11"/>
        <end position="370"/>
    </location>
</feature>
<evidence type="ECO:0000256" key="3">
    <source>
        <dbReference type="ARBA" id="ARBA00022723"/>
    </source>
</evidence>
<evidence type="ECO:0000313" key="7">
    <source>
        <dbReference type="EMBL" id="TKJ40852.1"/>
    </source>
</evidence>
<dbReference type="SUPFAM" id="SSF50129">
    <property type="entry name" value="GroES-like"/>
    <property type="match status" value="1"/>
</dbReference>
<name>A0A532V152_UNCL8</name>
<dbReference type="Pfam" id="PF00107">
    <property type="entry name" value="ADH_zinc_N"/>
    <property type="match status" value="1"/>
</dbReference>
<evidence type="ECO:0000256" key="4">
    <source>
        <dbReference type="ARBA" id="ARBA00022833"/>
    </source>
</evidence>
<comment type="similarity">
    <text evidence="2">Belongs to the zinc-containing alcohol dehydrogenase family.</text>
</comment>
<dbReference type="Pfam" id="PF01408">
    <property type="entry name" value="GFO_IDH_MocA"/>
    <property type="match status" value="1"/>
</dbReference>
<comment type="cofactor">
    <cofactor evidence="1">
        <name>Zn(2+)</name>
        <dbReference type="ChEBI" id="CHEBI:29105"/>
    </cofactor>
</comment>
<evidence type="ECO:0000256" key="5">
    <source>
        <dbReference type="ARBA" id="ARBA00023002"/>
    </source>
</evidence>